<dbReference type="PANTHER" id="PTHR36154">
    <property type="entry name" value="DNA-BINDING TRANSCRIPTIONAL ACTIVATOR ALPA"/>
    <property type="match status" value="1"/>
</dbReference>
<accession>A0A5E7GKT7</accession>
<reference evidence="1 2" key="1">
    <citation type="submission" date="2019-09" db="EMBL/GenBank/DDBJ databases">
        <authorList>
            <person name="Chandra G."/>
            <person name="Truman W A."/>
        </authorList>
    </citation>
    <scope>NUCLEOTIDE SEQUENCE [LARGE SCALE GENOMIC DNA]</scope>
    <source>
        <strain evidence="1">PS854</strain>
    </source>
</reference>
<evidence type="ECO:0000313" key="2">
    <source>
        <dbReference type="Proteomes" id="UP000327111"/>
    </source>
</evidence>
<dbReference type="InterPro" id="IPR052931">
    <property type="entry name" value="Prophage_regulatory_activator"/>
</dbReference>
<dbReference type="EMBL" id="CABVIF010000001">
    <property type="protein sequence ID" value="VVO51462.1"/>
    <property type="molecule type" value="Genomic_DNA"/>
</dbReference>
<dbReference type="PANTHER" id="PTHR36154:SF1">
    <property type="entry name" value="DNA-BINDING TRANSCRIPTIONAL ACTIVATOR ALPA"/>
    <property type="match status" value="1"/>
</dbReference>
<organism evidence="1 2">
    <name type="scientific">Pseudomonas fluorescens</name>
    <dbReference type="NCBI Taxonomy" id="294"/>
    <lineage>
        <taxon>Bacteria</taxon>
        <taxon>Pseudomonadati</taxon>
        <taxon>Pseudomonadota</taxon>
        <taxon>Gammaproteobacteria</taxon>
        <taxon>Pseudomonadales</taxon>
        <taxon>Pseudomonadaceae</taxon>
        <taxon>Pseudomonas</taxon>
    </lineage>
</organism>
<dbReference type="Pfam" id="PF05930">
    <property type="entry name" value="Phage_AlpA"/>
    <property type="match status" value="1"/>
</dbReference>
<gene>
    <name evidence="1" type="ORF">PS854_00309</name>
</gene>
<evidence type="ECO:0000313" key="1">
    <source>
        <dbReference type="EMBL" id="VVO51462.1"/>
    </source>
</evidence>
<dbReference type="Gene3D" id="1.10.238.160">
    <property type="match status" value="1"/>
</dbReference>
<sequence>MNNSQRIKSASCTANRPFDPDTTIIRMPDLAAITGLARPTIYKRLKDDPTFPRPVQLSDSKSRGAPVGFVLSEVQEWVRKRIEMREAVEVKKAVTTNKSACDALQRSDIISEE</sequence>
<dbReference type="Proteomes" id="UP000327111">
    <property type="component" value="Unassembled WGS sequence"/>
</dbReference>
<proteinExistence type="predicted"/>
<evidence type="ECO:0008006" key="3">
    <source>
        <dbReference type="Google" id="ProtNLM"/>
    </source>
</evidence>
<name>A0A5E7GKT7_PSEFL</name>
<dbReference type="AlphaFoldDB" id="A0A5E7GKT7"/>
<dbReference type="InterPro" id="IPR010260">
    <property type="entry name" value="AlpA"/>
</dbReference>
<protein>
    <recommendedName>
        <fullName evidence="3">AlpA family phage regulatory protein</fullName>
    </recommendedName>
</protein>